<accession>A0AAD7WIC7</accession>
<proteinExistence type="predicted"/>
<dbReference type="Proteomes" id="UP001221898">
    <property type="component" value="Unassembled WGS sequence"/>
</dbReference>
<organism evidence="2 3">
    <name type="scientific">Aldrovandia affinis</name>
    <dbReference type="NCBI Taxonomy" id="143900"/>
    <lineage>
        <taxon>Eukaryota</taxon>
        <taxon>Metazoa</taxon>
        <taxon>Chordata</taxon>
        <taxon>Craniata</taxon>
        <taxon>Vertebrata</taxon>
        <taxon>Euteleostomi</taxon>
        <taxon>Actinopterygii</taxon>
        <taxon>Neopterygii</taxon>
        <taxon>Teleostei</taxon>
        <taxon>Notacanthiformes</taxon>
        <taxon>Halosauridae</taxon>
        <taxon>Aldrovandia</taxon>
    </lineage>
</organism>
<evidence type="ECO:0000256" key="1">
    <source>
        <dbReference type="SAM" id="SignalP"/>
    </source>
</evidence>
<evidence type="ECO:0000313" key="3">
    <source>
        <dbReference type="Proteomes" id="UP001221898"/>
    </source>
</evidence>
<feature type="signal peptide" evidence="1">
    <location>
        <begin position="1"/>
        <end position="19"/>
    </location>
</feature>
<feature type="chain" id="PRO_5042246322" evidence="1">
    <location>
        <begin position="20"/>
        <end position="84"/>
    </location>
</feature>
<name>A0AAD7WIC7_9TELE</name>
<dbReference type="AlphaFoldDB" id="A0AAD7WIC7"/>
<sequence>MHGRSGACWLWSWFPTADCKHCPRQEALAQLVPTVATLQTIDGEAGCLPLCPVQVQEEQEHDAALTQVRNCLAARVGGRGRPGH</sequence>
<keyword evidence="3" id="KW-1185">Reference proteome</keyword>
<gene>
    <name evidence="2" type="ORF">AAFF_G00431290</name>
</gene>
<comment type="caution">
    <text evidence="2">The sequence shown here is derived from an EMBL/GenBank/DDBJ whole genome shotgun (WGS) entry which is preliminary data.</text>
</comment>
<protein>
    <submittedName>
        <fullName evidence="2">Uncharacterized protein</fullName>
    </submittedName>
</protein>
<reference evidence="2" key="1">
    <citation type="journal article" date="2023" name="Science">
        <title>Genome structures resolve the early diversification of teleost fishes.</title>
        <authorList>
            <person name="Parey E."/>
            <person name="Louis A."/>
            <person name="Montfort J."/>
            <person name="Bouchez O."/>
            <person name="Roques C."/>
            <person name="Iampietro C."/>
            <person name="Lluch J."/>
            <person name="Castinel A."/>
            <person name="Donnadieu C."/>
            <person name="Desvignes T."/>
            <person name="Floi Bucao C."/>
            <person name="Jouanno E."/>
            <person name="Wen M."/>
            <person name="Mejri S."/>
            <person name="Dirks R."/>
            <person name="Jansen H."/>
            <person name="Henkel C."/>
            <person name="Chen W.J."/>
            <person name="Zahm M."/>
            <person name="Cabau C."/>
            <person name="Klopp C."/>
            <person name="Thompson A.W."/>
            <person name="Robinson-Rechavi M."/>
            <person name="Braasch I."/>
            <person name="Lecointre G."/>
            <person name="Bobe J."/>
            <person name="Postlethwait J.H."/>
            <person name="Berthelot C."/>
            <person name="Roest Crollius H."/>
            <person name="Guiguen Y."/>
        </authorList>
    </citation>
    <scope>NUCLEOTIDE SEQUENCE</scope>
    <source>
        <strain evidence="2">NC1722</strain>
    </source>
</reference>
<keyword evidence="1" id="KW-0732">Signal</keyword>
<evidence type="ECO:0000313" key="2">
    <source>
        <dbReference type="EMBL" id="KAJ8398052.1"/>
    </source>
</evidence>
<dbReference type="EMBL" id="JAINUG010000093">
    <property type="protein sequence ID" value="KAJ8398052.1"/>
    <property type="molecule type" value="Genomic_DNA"/>
</dbReference>